<reference evidence="9 10" key="1">
    <citation type="submission" date="2015-03" db="EMBL/GenBank/DDBJ databases">
        <authorList>
            <person name="Morales-Cruz A."/>
            <person name="Amrine K.C."/>
            <person name="Cantu D."/>
        </authorList>
    </citation>
    <scope>NUCLEOTIDE SEQUENCE [LARGE SCALE GENOMIC DNA]</scope>
    <source>
        <strain evidence="9">DS831</strain>
    </source>
</reference>
<dbReference type="EMBL" id="LAQI01000239">
    <property type="protein sequence ID" value="KKY14262.1"/>
    <property type="molecule type" value="Genomic_DNA"/>
</dbReference>
<feature type="domain" description="Rhodopsin" evidence="8">
    <location>
        <begin position="41"/>
        <end position="279"/>
    </location>
</feature>
<feature type="transmembrane region" description="Helical" evidence="7">
    <location>
        <begin position="215"/>
        <end position="235"/>
    </location>
</feature>
<dbReference type="PANTHER" id="PTHR33048">
    <property type="entry name" value="PTH11-LIKE INTEGRAL MEMBRANE PROTEIN (AFU_ORTHOLOGUE AFUA_5G11245)"/>
    <property type="match status" value="1"/>
</dbReference>
<sequence>MDTVDIFGPPPPGVDLSEDQSGTVLAPIVIVLVLAIVAVALRFTTRHVVEAQRMAADDVFIIFALLFGFGTAGCVFAALSFGCGKHIWVITLDQFKHIQQVVYAAAQIYAATVTCTKTSIVLYYRRIFDFTTTFWVLEFLIVGYFITIVTVMNTGCHPTNYMWMQYVDPNAKGECVDLLKFYYANAIAATLIDIFILITPIYPVWKLQMPTTKKIAVSGIFLLGGVVIGASIARICTLLKMATMKDQSWGICSGLIWTCLEPLVGIFSACLPTLGPLVRHCSGKISSHLSQSCENGISNGNHQSYSSSSAPPRYSAKSKPVQRSVPIEPDEYELRSSEGLTAHRTNSVRTSEDTDMHSGVFVTQDLSLADRK</sequence>
<proteinExistence type="inferred from homology"/>
<dbReference type="AlphaFoldDB" id="A0A0G2DTG6"/>
<feature type="transmembrane region" description="Helical" evidence="7">
    <location>
        <begin position="181"/>
        <end position="203"/>
    </location>
</feature>
<evidence type="ECO:0000256" key="3">
    <source>
        <dbReference type="ARBA" id="ARBA00022989"/>
    </source>
</evidence>
<feature type="compositionally biased region" description="Low complexity" evidence="6">
    <location>
        <begin position="304"/>
        <end position="319"/>
    </location>
</feature>
<feature type="transmembrane region" description="Helical" evidence="7">
    <location>
        <begin position="101"/>
        <end position="123"/>
    </location>
</feature>
<dbReference type="Proteomes" id="UP000034182">
    <property type="component" value="Unassembled WGS sequence"/>
</dbReference>
<keyword evidence="4 7" id="KW-0472">Membrane</keyword>
<feature type="region of interest" description="Disordered" evidence="6">
    <location>
        <begin position="300"/>
        <end position="357"/>
    </location>
</feature>
<evidence type="ECO:0000256" key="6">
    <source>
        <dbReference type="SAM" id="MobiDB-lite"/>
    </source>
</evidence>
<evidence type="ECO:0000313" key="9">
    <source>
        <dbReference type="EMBL" id="KKY14262.1"/>
    </source>
</evidence>
<dbReference type="GO" id="GO:0016020">
    <property type="term" value="C:membrane"/>
    <property type="evidence" value="ECO:0007669"/>
    <property type="project" value="UniProtKB-SubCell"/>
</dbReference>
<comment type="caution">
    <text evidence="9">The sequence shown here is derived from an EMBL/GenBank/DDBJ whole genome shotgun (WGS) entry which is preliminary data.</text>
</comment>
<feature type="transmembrane region" description="Helical" evidence="7">
    <location>
        <begin position="24"/>
        <end position="43"/>
    </location>
</feature>
<feature type="transmembrane region" description="Helical" evidence="7">
    <location>
        <begin position="255"/>
        <end position="278"/>
    </location>
</feature>
<name>A0A0G2DTG6_9PEZI</name>
<reference evidence="9 10" key="2">
    <citation type="submission" date="2015-05" db="EMBL/GenBank/DDBJ databases">
        <title>Distinctive expansion of gene families associated with plant cell wall degradation and secondary metabolism in the genomes of grapevine trunk pathogens.</title>
        <authorList>
            <person name="Lawrence D.P."/>
            <person name="Travadon R."/>
            <person name="Rolshausen P.E."/>
            <person name="Baumgartner K."/>
        </authorList>
    </citation>
    <scope>NUCLEOTIDE SEQUENCE [LARGE SCALE GENOMIC DNA]</scope>
    <source>
        <strain evidence="9">DS831</strain>
    </source>
</reference>
<keyword evidence="2 7" id="KW-0812">Transmembrane</keyword>
<evidence type="ECO:0000256" key="2">
    <source>
        <dbReference type="ARBA" id="ARBA00022692"/>
    </source>
</evidence>
<dbReference type="InterPro" id="IPR049326">
    <property type="entry name" value="Rhodopsin_dom_fungi"/>
</dbReference>
<feature type="transmembrane region" description="Helical" evidence="7">
    <location>
        <begin position="55"/>
        <end position="81"/>
    </location>
</feature>
<comment type="subcellular location">
    <subcellularLocation>
        <location evidence="1">Membrane</location>
        <topology evidence="1">Multi-pass membrane protein</topology>
    </subcellularLocation>
</comment>
<evidence type="ECO:0000256" key="1">
    <source>
        <dbReference type="ARBA" id="ARBA00004141"/>
    </source>
</evidence>
<evidence type="ECO:0000313" key="10">
    <source>
        <dbReference type="Proteomes" id="UP000034182"/>
    </source>
</evidence>
<organism evidence="9 10">
    <name type="scientific">Diplodia seriata</name>
    <dbReference type="NCBI Taxonomy" id="420778"/>
    <lineage>
        <taxon>Eukaryota</taxon>
        <taxon>Fungi</taxon>
        <taxon>Dikarya</taxon>
        <taxon>Ascomycota</taxon>
        <taxon>Pezizomycotina</taxon>
        <taxon>Dothideomycetes</taxon>
        <taxon>Dothideomycetes incertae sedis</taxon>
        <taxon>Botryosphaeriales</taxon>
        <taxon>Botryosphaeriaceae</taxon>
        <taxon>Diplodia</taxon>
    </lineage>
</organism>
<dbReference type="InterPro" id="IPR052337">
    <property type="entry name" value="SAT4-like"/>
</dbReference>
<dbReference type="Pfam" id="PF20684">
    <property type="entry name" value="Fung_rhodopsin"/>
    <property type="match status" value="1"/>
</dbReference>
<evidence type="ECO:0000256" key="5">
    <source>
        <dbReference type="ARBA" id="ARBA00038359"/>
    </source>
</evidence>
<evidence type="ECO:0000256" key="7">
    <source>
        <dbReference type="SAM" id="Phobius"/>
    </source>
</evidence>
<protein>
    <submittedName>
        <fullName evidence="9">Putative integral membrane protein pth11-like protein</fullName>
    </submittedName>
</protein>
<gene>
    <name evidence="9" type="ORF">UCDDS831_g08323</name>
</gene>
<evidence type="ECO:0000256" key="4">
    <source>
        <dbReference type="ARBA" id="ARBA00023136"/>
    </source>
</evidence>
<feature type="transmembrane region" description="Helical" evidence="7">
    <location>
        <begin position="135"/>
        <end position="155"/>
    </location>
</feature>
<dbReference type="PANTHER" id="PTHR33048:SF47">
    <property type="entry name" value="INTEGRAL MEMBRANE PROTEIN-RELATED"/>
    <property type="match status" value="1"/>
</dbReference>
<accession>A0A0G2DTG6</accession>
<comment type="similarity">
    <text evidence="5">Belongs to the SAT4 family.</text>
</comment>
<keyword evidence="3 7" id="KW-1133">Transmembrane helix</keyword>
<evidence type="ECO:0000259" key="8">
    <source>
        <dbReference type="Pfam" id="PF20684"/>
    </source>
</evidence>